<dbReference type="Bgee" id="ENSLACG00000015570">
    <property type="expression patterns" value="Expressed in pectoral fin and 1 other cell type or tissue"/>
</dbReference>
<dbReference type="InterPro" id="IPR000488">
    <property type="entry name" value="Death_dom"/>
</dbReference>
<dbReference type="eggNOG" id="ENOG502RBEC">
    <property type="taxonomic scope" value="Eukaryota"/>
</dbReference>
<dbReference type="Ensembl" id="ENSLACT00000017808.1">
    <property type="protein sequence ID" value="ENSLACP00000017678.1"/>
    <property type="gene ID" value="ENSLACG00000015570.1"/>
</dbReference>
<evidence type="ECO:0000256" key="3">
    <source>
        <dbReference type="ARBA" id="ARBA00022729"/>
    </source>
</evidence>
<feature type="disulfide bond" evidence="9">
    <location>
        <begin position="83"/>
        <end position="98"/>
    </location>
</feature>
<evidence type="ECO:0000259" key="12">
    <source>
        <dbReference type="PROSITE" id="PS50050"/>
    </source>
</evidence>
<dbReference type="FunCoup" id="H3B707">
    <property type="interactions" value="986"/>
</dbReference>
<dbReference type="EMBL" id="AFYH01040838">
    <property type="status" value="NOT_ANNOTATED_CDS"/>
    <property type="molecule type" value="Genomic_DNA"/>
</dbReference>
<dbReference type="InParanoid" id="H3B707"/>
<comment type="caution">
    <text evidence="9">Lacks conserved residue(s) required for the propagation of feature annotation.</text>
</comment>
<proteinExistence type="predicted"/>
<organism evidence="13 14">
    <name type="scientific">Latimeria chalumnae</name>
    <name type="common">Coelacanth</name>
    <dbReference type="NCBI Taxonomy" id="7897"/>
    <lineage>
        <taxon>Eukaryota</taxon>
        <taxon>Metazoa</taxon>
        <taxon>Chordata</taxon>
        <taxon>Craniata</taxon>
        <taxon>Vertebrata</taxon>
        <taxon>Euteleostomi</taxon>
        <taxon>Coelacanthiformes</taxon>
        <taxon>Coelacanthidae</taxon>
        <taxon>Latimeria</taxon>
    </lineage>
</organism>
<evidence type="ECO:0000313" key="13">
    <source>
        <dbReference type="Ensembl" id="ENSLACP00000017678.1"/>
    </source>
</evidence>
<dbReference type="Pfam" id="PF00020">
    <property type="entry name" value="TNFR_c6"/>
    <property type="match status" value="1"/>
</dbReference>
<dbReference type="GO" id="GO:0097192">
    <property type="term" value="P:extrinsic apoptotic signaling pathway in absence of ligand"/>
    <property type="evidence" value="ECO:0007669"/>
    <property type="project" value="TreeGrafter"/>
</dbReference>
<evidence type="ECO:0000313" key="14">
    <source>
        <dbReference type="Proteomes" id="UP000008672"/>
    </source>
</evidence>
<keyword evidence="2" id="KW-0053">Apoptosis</keyword>
<dbReference type="InterPro" id="IPR001368">
    <property type="entry name" value="TNFR/NGFR_Cys_rich_reg"/>
</dbReference>
<dbReference type="PROSITE" id="PS50050">
    <property type="entry name" value="TNFR_NGFR_2"/>
    <property type="match status" value="2"/>
</dbReference>
<keyword evidence="10" id="KW-0812">Transmembrane</keyword>
<dbReference type="GO" id="GO:0097527">
    <property type="term" value="P:necroptotic signaling pathway"/>
    <property type="evidence" value="ECO:0007669"/>
    <property type="project" value="TreeGrafter"/>
</dbReference>
<sequence length="393" mass="44379">ETCGKNQYLFQKGHCCLMCPKGHYVKTPCVAPNISVICAPCIEGKEYTEDANGLERCLSCRRCRKDQDVVSVCTAEKNTVCQCKQGTFCQPNRTCEICQRCKTSCPKDLEKLSDCNATTDLTCGPSLQGNVWIIVGPILAFLVLSICVVFFYWRCHRANSAFALFWGGRGGEETDCFILEKQKGVHKTIQDLKRQHIHTGPEAQDGGHSVHNLFSAAGNVSCFYRPTCTYQSGSPIKNIWCVCTRVHVQVLLHAPSKKCTCSLKMQLVTIFKISGLQTVAILLQEEVTRPLVAAKELPEVLTKSFYTFINEVPNKEWKKFMRLLHLTDNEIWVAERNHPSDIREQYFQMLNTWQSCTGKEASINTLLQTLRDMNLKGVEERITASLIQEGIYK</sequence>
<dbReference type="PANTHER" id="PTHR46874:SF2">
    <property type="entry name" value="TUMOR NECROSIS FACTOR RECEPTOR SUPERFAMILY MEMBER 10A ISOFORM X1"/>
    <property type="match status" value="1"/>
</dbReference>
<keyword evidence="4" id="KW-0677">Repeat</keyword>
<dbReference type="Proteomes" id="UP000008672">
    <property type="component" value="Unassembled WGS sequence"/>
</dbReference>
<evidence type="ECO:0000256" key="1">
    <source>
        <dbReference type="ARBA" id="ARBA00004370"/>
    </source>
</evidence>
<dbReference type="Gene3D" id="1.10.533.10">
    <property type="entry name" value="Death Domain, Fas"/>
    <property type="match status" value="1"/>
</dbReference>
<accession>H3B707</accession>
<dbReference type="EMBL" id="AFYH01040839">
    <property type="status" value="NOT_ANNOTATED_CDS"/>
    <property type="molecule type" value="Genomic_DNA"/>
</dbReference>
<dbReference type="EMBL" id="AFYH01040840">
    <property type="status" value="NOT_ANNOTATED_CDS"/>
    <property type="molecule type" value="Genomic_DNA"/>
</dbReference>
<feature type="domain" description="TNFR-Cys" evidence="12">
    <location>
        <begin position="82"/>
        <end position="123"/>
    </location>
</feature>
<evidence type="ECO:0000256" key="4">
    <source>
        <dbReference type="ARBA" id="ARBA00022737"/>
    </source>
</evidence>
<dbReference type="FunFam" id="2.10.50.10:FF:000004">
    <property type="entry name" value="Tumor necrosis factor receptor superfamily member 6"/>
    <property type="match status" value="1"/>
</dbReference>
<evidence type="ECO:0000256" key="7">
    <source>
        <dbReference type="ARBA" id="ARBA00023170"/>
    </source>
</evidence>
<dbReference type="InterPro" id="IPR011029">
    <property type="entry name" value="DEATH-like_dom_sf"/>
</dbReference>
<dbReference type="STRING" id="7897.ENSLACP00000017678"/>
<dbReference type="GO" id="GO:0031265">
    <property type="term" value="C:CD95 death-inducing signaling complex"/>
    <property type="evidence" value="ECO:0007669"/>
    <property type="project" value="TreeGrafter"/>
</dbReference>
<feature type="transmembrane region" description="Helical" evidence="10">
    <location>
        <begin position="131"/>
        <end position="153"/>
    </location>
</feature>
<evidence type="ECO:0000256" key="9">
    <source>
        <dbReference type="PROSITE-ProRule" id="PRU00206"/>
    </source>
</evidence>
<dbReference type="PROSITE" id="PS50017">
    <property type="entry name" value="DEATH_DOMAIN"/>
    <property type="match status" value="1"/>
</dbReference>
<reference evidence="14" key="1">
    <citation type="submission" date="2011-08" db="EMBL/GenBank/DDBJ databases">
        <title>The draft genome of Latimeria chalumnae.</title>
        <authorList>
            <person name="Di Palma F."/>
            <person name="Alfoldi J."/>
            <person name="Johnson J."/>
            <person name="Berlin A."/>
            <person name="Gnerre S."/>
            <person name="Jaffe D."/>
            <person name="MacCallum I."/>
            <person name="Young S."/>
            <person name="Walker B.J."/>
            <person name="Lander E."/>
            <person name="Lindblad-Toh K."/>
        </authorList>
    </citation>
    <scope>NUCLEOTIDE SEQUENCE [LARGE SCALE GENOMIC DNA]</scope>
    <source>
        <strain evidence="14">Wild caught</strain>
    </source>
</reference>
<dbReference type="OMA" id="ENQQYPH"/>
<evidence type="ECO:0000256" key="2">
    <source>
        <dbReference type="ARBA" id="ARBA00022703"/>
    </source>
</evidence>
<dbReference type="HOGENOM" id="CLU_038161_1_0_1"/>
<keyword evidence="7" id="KW-0675">Receptor</keyword>
<evidence type="ECO:0000256" key="5">
    <source>
        <dbReference type="ARBA" id="ARBA00023136"/>
    </source>
</evidence>
<dbReference type="SUPFAM" id="SSF47986">
    <property type="entry name" value="DEATH domain"/>
    <property type="match status" value="1"/>
</dbReference>
<keyword evidence="5 10" id="KW-0472">Membrane</keyword>
<dbReference type="Gene3D" id="2.10.50.10">
    <property type="entry name" value="Tumor Necrosis Factor Receptor, subunit A, domain 2"/>
    <property type="match status" value="2"/>
</dbReference>
<evidence type="ECO:0000256" key="8">
    <source>
        <dbReference type="ARBA" id="ARBA00023180"/>
    </source>
</evidence>
<comment type="subcellular location">
    <subcellularLocation>
        <location evidence="1">Membrane</location>
    </subcellularLocation>
</comment>
<dbReference type="PANTHER" id="PTHR46874">
    <property type="entry name" value="TUMOR NECROSIS FACTOR RECEPTOR SUPERFAMILY MEMBER 6"/>
    <property type="match status" value="1"/>
</dbReference>
<keyword evidence="3" id="KW-0732">Signal</keyword>
<reference evidence="13" key="3">
    <citation type="submission" date="2025-09" db="UniProtKB">
        <authorList>
            <consortium name="Ensembl"/>
        </authorList>
    </citation>
    <scope>IDENTIFICATION</scope>
</reference>
<feature type="disulfide bond" evidence="9">
    <location>
        <begin position="63"/>
        <end position="81"/>
    </location>
</feature>
<dbReference type="PROSITE" id="PS00652">
    <property type="entry name" value="TNFR_NGFR_1"/>
    <property type="match status" value="2"/>
</dbReference>
<feature type="domain" description="Death" evidence="11">
    <location>
        <begin position="302"/>
        <end position="386"/>
    </location>
</feature>
<reference evidence="13" key="2">
    <citation type="submission" date="2025-08" db="UniProtKB">
        <authorList>
            <consortium name="Ensembl"/>
        </authorList>
    </citation>
    <scope>IDENTIFICATION</scope>
</reference>
<keyword evidence="14" id="KW-1185">Reference proteome</keyword>
<feature type="repeat" description="TNFR-Cys" evidence="9">
    <location>
        <begin position="82"/>
        <end position="123"/>
    </location>
</feature>
<dbReference type="InterPro" id="IPR034029">
    <property type="entry name" value="TNFRSF10A/B_death"/>
</dbReference>
<dbReference type="CDD" id="cd10580">
    <property type="entry name" value="TNFRSF10"/>
    <property type="match status" value="1"/>
</dbReference>
<dbReference type="SMART" id="SM00005">
    <property type="entry name" value="DEATH"/>
    <property type="match status" value="1"/>
</dbReference>
<protein>
    <recommendedName>
        <fullName evidence="15">Tumor necrosis factor receptor superfamily member 6</fullName>
    </recommendedName>
</protein>
<feature type="disulfide bond" evidence="9">
    <location>
        <begin position="60"/>
        <end position="73"/>
    </location>
</feature>
<dbReference type="SMART" id="SM00208">
    <property type="entry name" value="TNFR"/>
    <property type="match status" value="3"/>
</dbReference>
<feature type="repeat" description="TNFR-Cys" evidence="9">
    <location>
        <begin position="40"/>
        <end position="81"/>
    </location>
</feature>
<feature type="domain" description="TNFR-Cys" evidence="12">
    <location>
        <begin position="40"/>
        <end position="81"/>
    </location>
</feature>
<name>H3B707_LATCH</name>
<evidence type="ECO:0008006" key="15">
    <source>
        <dbReference type="Google" id="ProtNLM"/>
    </source>
</evidence>
<keyword evidence="10" id="KW-1133">Transmembrane helix</keyword>
<dbReference type="GO" id="GO:0006924">
    <property type="term" value="P:activation-induced cell death of T cells"/>
    <property type="evidence" value="ECO:0007669"/>
    <property type="project" value="TreeGrafter"/>
</dbReference>
<keyword evidence="6 9" id="KW-1015">Disulfide bond</keyword>
<feature type="disulfide bond" evidence="9">
    <location>
        <begin position="105"/>
        <end position="123"/>
    </location>
</feature>
<dbReference type="GO" id="GO:0045121">
    <property type="term" value="C:membrane raft"/>
    <property type="evidence" value="ECO:0007669"/>
    <property type="project" value="TreeGrafter"/>
</dbReference>
<dbReference type="GO" id="GO:0032872">
    <property type="term" value="P:regulation of stress-activated MAPK cascade"/>
    <property type="evidence" value="ECO:0007669"/>
    <property type="project" value="TreeGrafter"/>
</dbReference>
<evidence type="ECO:0000259" key="11">
    <source>
        <dbReference type="PROSITE" id="PS50017"/>
    </source>
</evidence>
<dbReference type="GeneTree" id="ENSGT00930000151070"/>
<dbReference type="GO" id="GO:0009897">
    <property type="term" value="C:external side of plasma membrane"/>
    <property type="evidence" value="ECO:0007669"/>
    <property type="project" value="TreeGrafter"/>
</dbReference>
<evidence type="ECO:0000256" key="10">
    <source>
        <dbReference type="SAM" id="Phobius"/>
    </source>
</evidence>
<dbReference type="GO" id="GO:0005031">
    <property type="term" value="F:tumor necrosis factor receptor activity"/>
    <property type="evidence" value="ECO:0007669"/>
    <property type="project" value="TreeGrafter"/>
</dbReference>
<evidence type="ECO:0000256" key="6">
    <source>
        <dbReference type="ARBA" id="ARBA00023157"/>
    </source>
</evidence>
<dbReference type="Pfam" id="PF00531">
    <property type="entry name" value="Death"/>
    <property type="match status" value="1"/>
</dbReference>
<dbReference type="CDD" id="cd08315">
    <property type="entry name" value="Death_TRAILR_DR4_DR5"/>
    <property type="match status" value="1"/>
</dbReference>
<keyword evidence="8" id="KW-0325">Glycoprotein</keyword>
<dbReference type="GO" id="GO:0043066">
    <property type="term" value="P:negative regulation of apoptotic process"/>
    <property type="evidence" value="ECO:0007669"/>
    <property type="project" value="TreeGrafter"/>
</dbReference>
<dbReference type="GO" id="GO:0097049">
    <property type="term" value="P:motor neuron apoptotic process"/>
    <property type="evidence" value="ECO:0007669"/>
    <property type="project" value="TreeGrafter"/>
</dbReference>
<dbReference type="AlphaFoldDB" id="H3B707"/>
<dbReference type="InterPro" id="IPR034024">
    <property type="entry name" value="TNFRSF10_N"/>
</dbReference>
<dbReference type="SUPFAM" id="SSF57586">
    <property type="entry name" value="TNF receptor-like"/>
    <property type="match status" value="2"/>
</dbReference>